<dbReference type="EMBL" id="CATNWA010014948">
    <property type="protein sequence ID" value="CAI9577826.1"/>
    <property type="molecule type" value="Genomic_DNA"/>
</dbReference>
<feature type="transmembrane region" description="Helical" evidence="1">
    <location>
        <begin position="41"/>
        <end position="62"/>
    </location>
</feature>
<evidence type="ECO:0000256" key="1">
    <source>
        <dbReference type="SAM" id="Phobius"/>
    </source>
</evidence>
<keyword evidence="3" id="KW-1185">Reference proteome</keyword>
<comment type="caution">
    <text evidence="2">The sequence shown here is derived from an EMBL/GenBank/DDBJ whole genome shotgun (WGS) entry which is preliminary data.</text>
</comment>
<name>A0ABN9DYX6_9NEOB</name>
<protein>
    <submittedName>
        <fullName evidence="2">Uncharacterized protein</fullName>
    </submittedName>
</protein>
<evidence type="ECO:0000313" key="3">
    <source>
        <dbReference type="Proteomes" id="UP001162483"/>
    </source>
</evidence>
<reference evidence="2" key="1">
    <citation type="submission" date="2023-05" db="EMBL/GenBank/DDBJ databases">
        <authorList>
            <person name="Stuckert A."/>
        </authorList>
    </citation>
    <scope>NUCLEOTIDE SEQUENCE</scope>
</reference>
<accession>A0ABN9DYX6</accession>
<gene>
    <name evidence="2" type="ORF">SPARVUS_LOCUS8779870</name>
</gene>
<keyword evidence="1" id="KW-0812">Transmembrane</keyword>
<proteinExistence type="predicted"/>
<keyword evidence="1" id="KW-1133">Transmembrane helix</keyword>
<dbReference type="Proteomes" id="UP001162483">
    <property type="component" value="Unassembled WGS sequence"/>
</dbReference>
<keyword evidence="1" id="KW-0472">Membrane</keyword>
<evidence type="ECO:0000313" key="2">
    <source>
        <dbReference type="EMBL" id="CAI9577826.1"/>
    </source>
</evidence>
<sequence>MCRLATAALTIADGLVTVEEGEDQRRQVTQPFYTMQGINPFGSTVSIISILYGIYRLILLLWV</sequence>
<organism evidence="2 3">
    <name type="scientific">Staurois parvus</name>
    <dbReference type="NCBI Taxonomy" id="386267"/>
    <lineage>
        <taxon>Eukaryota</taxon>
        <taxon>Metazoa</taxon>
        <taxon>Chordata</taxon>
        <taxon>Craniata</taxon>
        <taxon>Vertebrata</taxon>
        <taxon>Euteleostomi</taxon>
        <taxon>Amphibia</taxon>
        <taxon>Batrachia</taxon>
        <taxon>Anura</taxon>
        <taxon>Neobatrachia</taxon>
        <taxon>Ranoidea</taxon>
        <taxon>Ranidae</taxon>
        <taxon>Staurois</taxon>
    </lineage>
</organism>